<comment type="similarity">
    <text evidence="1">Belongs to the Gfa family.</text>
</comment>
<dbReference type="PANTHER" id="PTHR33337">
    <property type="entry name" value="GFA DOMAIN-CONTAINING PROTEIN"/>
    <property type="match status" value="1"/>
</dbReference>
<keyword evidence="2" id="KW-0479">Metal-binding</keyword>
<dbReference type="SUPFAM" id="SSF51316">
    <property type="entry name" value="Mss4-like"/>
    <property type="match status" value="1"/>
</dbReference>
<sequence length="154" mass="15984">MTAPYSGRCACGAVTLAISAEPMTTRQCWCRQCQKIAAGGPTHNAIFAAEAVAIEGTLASGGWQAASGNTLTFHFCPACGTQIYGQSSARPHLKTVRFGALDAGHGLEPEVVIWTDDAPAWAQIDPARESWPQQPPAQPPAQPSAAPSTPPSGT</sequence>
<evidence type="ECO:0000256" key="4">
    <source>
        <dbReference type="ARBA" id="ARBA00023239"/>
    </source>
</evidence>
<keyword evidence="3" id="KW-0862">Zinc</keyword>
<protein>
    <submittedName>
        <fullName evidence="7">GFA family protein</fullName>
    </submittedName>
</protein>
<name>A0A7Y0BQ57_9SPHN</name>
<dbReference type="PROSITE" id="PS51891">
    <property type="entry name" value="CENP_V_GFA"/>
    <property type="match status" value="1"/>
</dbReference>
<evidence type="ECO:0000313" key="8">
    <source>
        <dbReference type="Proteomes" id="UP000583556"/>
    </source>
</evidence>
<dbReference type="RefSeq" id="WP_169493521.1">
    <property type="nucleotide sequence ID" value="NZ_JABBGM010000004.1"/>
</dbReference>
<keyword evidence="8" id="KW-1185">Reference proteome</keyword>
<organism evidence="7 8">
    <name type="scientific">Novosphingobium olei</name>
    <dbReference type="NCBI Taxonomy" id="2728851"/>
    <lineage>
        <taxon>Bacteria</taxon>
        <taxon>Pseudomonadati</taxon>
        <taxon>Pseudomonadota</taxon>
        <taxon>Alphaproteobacteria</taxon>
        <taxon>Sphingomonadales</taxon>
        <taxon>Sphingomonadaceae</taxon>
        <taxon>Novosphingobium</taxon>
    </lineage>
</organism>
<evidence type="ECO:0000256" key="2">
    <source>
        <dbReference type="ARBA" id="ARBA00022723"/>
    </source>
</evidence>
<dbReference type="InterPro" id="IPR006913">
    <property type="entry name" value="CENP-V/GFA"/>
</dbReference>
<feature type="domain" description="CENP-V/GFA" evidence="6">
    <location>
        <begin position="5"/>
        <end position="122"/>
    </location>
</feature>
<comment type="caution">
    <text evidence="7">The sequence shown here is derived from an EMBL/GenBank/DDBJ whole genome shotgun (WGS) entry which is preliminary data.</text>
</comment>
<evidence type="ECO:0000256" key="3">
    <source>
        <dbReference type="ARBA" id="ARBA00022833"/>
    </source>
</evidence>
<dbReference type="Gene3D" id="3.90.1590.10">
    <property type="entry name" value="glutathione-dependent formaldehyde- activating enzyme (gfa)"/>
    <property type="match status" value="1"/>
</dbReference>
<evidence type="ECO:0000256" key="5">
    <source>
        <dbReference type="SAM" id="MobiDB-lite"/>
    </source>
</evidence>
<evidence type="ECO:0000256" key="1">
    <source>
        <dbReference type="ARBA" id="ARBA00005495"/>
    </source>
</evidence>
<dbReference type="Proteomes" id="UP000583556">
    <property type="component" value="Unassembled WGS sequence"/>
</dbReference>
<feature type="compositionally biased region" description="Pro residues" evidence="5">
    <location>
        <begin position="133"/>
        <end position="154"/>
    </location>
</feature>
<dbReference type="GO" id="GO:0016846">
    <property type="term" value="F:carbon-sulfur lyase activity"/>
    <property type="evidence" value="ECO:0007669"/>
    <property type="project" value="InterPro"/>
</dbReference>
<evidence type="ECO:0000259" key="6">
    <source>
        <dbReference type="PROSITE" id="PS51891"/>
    </source>
</evidence>
<dbReference type="PANTHER" id="PTHR33337:SF40">
    <property type="entry name" value="CENP-V_GFA DOMAIN-CONTAINING PROTEIN-RELATED"/>
    <property type="match status" value="1"/>
</dbReference>
<proteinExistence type="inferred from homology"/>
<dbReference type="EMBL" id="JABBGM010000004">
    <property type="protein sequence ID" value="NML94270.1"/>
    <property type="molecule type" value="Genomic_DNA"/>
</dbReference>
<dbReference type="AlphaFoldDB" id="A0A7Y0BQ57"/>
<accession>A0A7Y0BQ57</accession>
<gene>
    <name evidence="7" type="ORF">HHL27_11400</name>
</gene>
<dbReference type="InterPro" id="IPR011057">
    <property type="entry name" value="Mss4-like_sf"/>
</dbReference>
<keyword evidence="4" id="KW-0456">Lyase</keyword>
<evidence type="ECO:0000313" key="7">
    <source>
        <dbReference type="EMBL" id="NML94270.1"/>
    </source>
</evidence>
<dbReference type="GO" id="GO:0046872">
    <property type="term" value="F:metal ion binding"/>
    <property type="evidence" value="ECO:0007669"/>
    <property type="project" value="UniProtKB-KW"/>
</dbReference>
<feature type="region of interest" description="Disordered" evidence="5">
    <location>
        <begin position="123"/>
        <end position="154"/>
    </location>
</feature>
<dbReference type="Pfam" id="PF04828">
    <property type="entry name" value="GFA"/>
    <property type="match status" value="1"/>
</dbReference>
<reference evidence="7 8" key="1">
    <citation type="submission" date="2020-04" db="EMBL/GenBank/DDBJ databases">
        <title>Novosphingobium sp. TW-4 isolated from soil.</title>
        <authorList>
            <person name="Dahal R.H."/>
            <person name="Chaudhary D.K."/>
        </authorList>
    </citation>
    <scope>NUCLEOTIDE SEQUENCE [LARGE SCALE GENOMIC DNA]</scope>
    <source>
        <strain evidence="7 8">TW-4</strain>
    </source>
</reference>